<protein>
    <recommendedName>
        <fullName evidence="3">Phosphohydrolase</fullName>
    </recommendedName>
</protein>
<dbReference type="Gene3D" id="1.10.3210.10">
    <property type="entry name" value="Hypothetical protein af1432"/>
    <property type="match status" value="1"/>
</dbReference>
<evidence type="ECO:0000313" key="2">
    <source>
        <dbReference type="Proteomes" id="UP000596977"/>
    </source>
</evidence>
<dbReference type="SUPFAM" id="SSF109604">
    <property type="entry name" value="HD-domain/PDEase-like"/>
    <property type="match status" value="1"/>
</dbReference>
<dbReference type="EMBL" id="BMKB01000010">
    <property type="protein sequence ID" value="GGA63700.1"/>
    <property type="molecule type" value="Genomic_DNA"/>
</dbReference>
<reference evidence="1 2" key="1">
    <citation type="journal article" date="2014" name="Int. J. Syst. Evol. Microbiol.">
        <title>Complete genome sequence of Corynebacterium casei LMG S-19264T (=DSM 44701T), isolated from a smear-ripened cheese.</title>
        <authorList>
            <consortium name="US DOE Joint Genome Institute (JGI-PGF)"/>
            <person name="Walter F."/>
            <person name="Albersmeier A."/>
            <person name="Kalinowski J."/>
            <person name="Ruckert C."/>
        </authorList>
    </citation>
    <scope>NUCLEOTIDE SEQUENCE [LARGE SCALE GENOMIC DNA]</scope>
    <source>
        <strain evidence="1 2">CGMCC 1.15896</strain>
    </source>
</reference>
<gene>
    <name evidence="1" type="ORF">GCM10011499_37570</name>
</gene>
<dbReference type="AlphaFoldDB" id="A0A916RNE2"/>
<dbReference type="Proteomes" id="UP000596977">
    <property type="component" value="Unassembled WGS sequence"/>
</dbReference>
<dbReference type="OrthoDB" id="7948568at2"/>
<keyword evidence="2" id="KW-1185">Reference proteome</keyword>
<evidence type="ECO:0008006" key="3">
    <source>
        <dbReference type="Google" id="ProtNLM"/>
    </source>
</evidence>
<organism evidence="1 2">
    <name type="scientific">Pelagibacterium lentulum</name>
    <dbReference type="NCBI Taxonomy" id="2029865"/>
    <lineage>
        <taxon>Bacteria</taxon>
        <taxon>Pseudomonadati</taxon>
        <taxon>Pseudomonadota</taxon>
        <taxon>Alphaproteobacteria</taxon>
        <taxon>Hyphomicrobiales</taxon>
        <taxon>Devosiaceae</taxon>
        <taxon>Pelagibacterium</taxon>
    </lineage>
</organism>
<proteinExistence type="predicted"/>
<evidence type="ECO:0000313" key="1">
    <source>
        <dbReference type="EMBL" id="GGA63700.1"/>
    </source>
</evidence>
<name>A0A916RNE2_9HYPH</name>
<dbReference type="RefSeq" id="WP_127071818.1">
    <property type="nucleotide sequence ID" value="NZ_BMKB01000010.1"/>
</dbReference>
<comment type="caution">
    <text evidence="1">The sequence shown here is derived from an EMBL/GenBank/DDBJ whole genome shotgun (WGS) entry which is preliminary data.</text>
</comment>
<sequence length="185" mass="20763">MNCRVNIAGGSIFDPLNPNLDMIDPSGILHHLVMLSRWGGNVRFPFNVLQHSLIVAEAIKDPSERIYGLIHDWPEALLGADIISPTKLLLHHDGADVNAHERLFMNLIYRKLSLPAPSTEIARRVHEADMRARATELRDVVANPTGIVCPAPPFNRPIKYENWALTLERGHQMLDAYLWAHSEAA</sequence>
<accession>A0A916RNE2</accession>